<dbReference type="InterPro" id="IPR039519">
    <property type="entry name" value="YokE-like_PH"/>
</dbReference>
<keyword evidence="1" id="KW-0812">Transmembrane</keyword>
<dbReference type="AlphaFoldDB" id="A0A1G1Y2B4"/>
<reference evidence="3 4" key="1">
    <citation type="journal article" date="2016" name="Nat. Commun.">
        <title>Thousands of microbial genomes shed light on interconnected biogeochemical processes in an aquifer system.</title>
        <authorList>
            <person name="Anantharaman K."/>
            <person name="Brown C.T."/>
            <person name="Hug L.A."/>
            <person name="Sharon I."/>
            <person name="Castelle C.J."/>
            <person name="Probst A.J."/>
            <person name="Thomas B.C."/>
            <person name="Singh A."/>
            <person name="Wilkins M.J."/>
            <person name="Karaoz U."/>
            <person name="Brodie E.L."/>
            <person name="Williams K.H."/>
            <person name="Hubbard S.S."/>
            <person name="Banfield J.F."/>
        </authorList>
    </citation>
    <scope>NUCLEOTIDE SEQUENCE [LARGE SCALE GENOMIC DNA]</scope>
</reference>
<dbReference type="Pfam" id="PF14470">
    <property type="entry name" value="bPH_3"/>
    <property type="match status" value="1"/>
</dbReference>
<feature type="transmembrane region" description="Helical" evidence="1">
    <location>
        <begin position="59"/>
        <end position="81"/>
    </location>
</feature>
<evidence type="ECO:0000313" key="4">
    <source>
        <dbReference type="Proteomes" id="UP000178240"/>
    </source>
</evidence>
<feature type="domain" description="YokE-like PH" evidence="2">
    <location>
        <begin position="80"/>
        <end position="152"/>
    </location>
</feature>
<gene>
    <name evidence="3" type="ORF">A2744_03280</name>
</gene>
<accession>A0A1G1Y2B4</accession>
<evidence type="ECO:0000259" key="2">
    <source>
        <dbReference type="Pfam" id="PF14470"/>
    </source>
</evidence>
<dbReference type="EMBL" id="MHIE01000003">
    <property type="protein sequence ID" value="OGY46448.1"/>
    <property type="molecule type" value="Genomic_DNA"/>
</dbReference>
<dbReference type="STRING" id="1797535.A2744_03280"/>
<keyword evidence="1" id="KW-0472">Membrane</keyword>
<comment type="caution">
    <text evidence="3">The sequence shown here is derived from an EMBL/GenBank/DDBJ whole genome shotgun (WGS) entry which is preliminary data.</text>
</comment>
<protein>
    <recommendedName>
        <fullName evidence="2">YokE-like PH domain-containing protein</fullName>
    </recommendedName>
</protein>
<keyword evidence="1" id="KW-1133">Transmembrane helix</keyword>
<evidence type="ECO:0000313" key="3">
    <source>
        <dbReference type="EMBL" id="OGY46448.1"/>
    </source>
</evidence>
<dbReference type="Proteomes" id="UP000178240">
    <property type="component" value="Unassembled WGS sequence"/>
</dbReference>
<sequence>MRNQSIYKDLVFNDGEELLKILRQSLWHFFLTLLPAAVIIVISFFLLFPLFYWGSYGRALFFFLLFLGLFIIIKRTVTWYFTTLIITNQRIIDIDQKKLFSKVVSDINLNKVQDVFYWIKGLNQIISRTGNIQVTLNDSKTKIEVKNISRPQKIQQLILQLKNNYLKNSLETAKLSADELVKLVEKIKIGIGEQKFRAITKDELDEDTD</sequence>
<evidence type="ECO:0000256" key="1">
    <source>
        <dbReference type="SAM" id="Phobius"/>
    </source>
</evidence>
<feature type="transmembrane region" description="Helical" evidence="1">
    <location>
        <begin position="29"/>
        <end position="53"/>
    </location>
</feature>
<proteinExistence type="predicted"/>
<organism evidence="3 4">
    <name type="scientific">Candidatus Buchananbacteria bacterium RIFCSPHIGHO2_01_FULL_44_11</name>
    <dbReference type="NCBI Taxonomy" id="1797535"/>
    <lineage>
        <taxon>Bacteria</taxon>
        <taxon>Candidatus Buchananiibacteriota</taxon>
    </lineage>
</organism>
<name>A0A1G1Y2B4_9BACT</name>